<reference evidence="4" key="1">
    <citation type="submission" date="2023-07" db="EMBL/GenBank/DDBJ databases">
        <title>A chromosome-level genome assembly of Lolium multiflorum.</title>
        <authorList>
            <person name="Chen Y."/>
            <person name="Copetti D."/>
            <person name="Kolliker R."/>
            <person name="Studer B."/>
        </authorList>
    </citation>
    <scope>NUCLEOTIDE SEQUENCE</scope>
    <source>
        <strain evidence="4">02402/16</strain>
        <tissue evidence="4">Leaf</tissue>
    </source>
</reference>
<dbReference type="InterPro" id="IPR052929">
    <property type="entry name" value="RNase_H-like_EbsB-rel"/>
</dbReference>
<dbReference type="GO" id="GO:0004523">
    <property type="term" value="F:RNA-DNA hybrid ribonuclease activity"/>
    <property type="evidence" value="ECO:0007669"/>
    <property type="project" value="InterPro"/>
</dbReference>
<dbReference type="Gene3D" id="3.30.420.10">
    <property type="entry name" value="Ribonuclease H-like superfamily/Ribonuclease H"/>
    <property type="match status" value="1"/>
</dbReference>
<dbReference type="PANTHER" id="PTHR47074:SF73">
    <property type="entry name" value="OS04G0448401 PROTEIN"/>
    <property type="match status" value="1"/>
</dbReference>
<name>A0AAD8RAX3_LOLMU</name>
<sequence length="832" mass="93755">MCSPKFSGGMGFRDIELFNLAMLARQAWRVLQNRDALSSRLLKAVYLPDGEFLEAQLGSSSSHVWRALIEGRDVMKQGLIKRIGTGQSTNIWNHNWLPRDFSLRPLVCRTNDPPMLVSSLIDASNVSLKENMIEELFLPMDAEVIRSIPLSTRRLDDFWAWHYEKNGLLSVRSAYRMLVLTKKRREDWLQGRPGGSNTVQEGKNWQRLWKTQVPSKLRVFLWRLAKQSLPTTDVRCHRHMSPTSICLICGEEDSWRHSLINCAMARSVWALSNEDITEHVSMNEDPSAKQWLFVMMETLSRDDFARVAVTLWAIWYARRKLIHEGECQSPLSTHLFIQRYLQDLSVLARSTPKNAAVSEARHPKWIPPVEGCAKINVDTALAKTRPGGAVGAVCRSADGIYLGASSLTVEGITNPSVLEAMACQEALALAQDLNLRRITVASDCLAVVQNLSRLFAGEYIAVLHEIKETSTLFERVSFRHENRASNSEAHGLARSVPASNVGRQANPTNRELLYADLVGACGVPHTPATRLEKMADPGFHSRADIPDHLRAAVDRHISDMFSGEMHNDLRCKLREMWKTFFTSSMIRTGHGLVDQMRDMVSLLSIELKKQPCTCKGKEPETKNVVGVDARPEIIRGVRVVSRPPSPDAPVDGTDEPFIDEDPEPDDYCIEECCLERWWPCTRKRKEPGTENVVESSSMARKDDAYADTDSDDCLELKELTGEEDVPVTALHRMLFADVLQTPRNYIEGNEKILEVGGKSVSWHSFYVAMKGGGFMDPSVMDVFLKCVDDGLDFLFIPSSLAADIESFRQFFTGMMLTYDSPDYLPQVVTKFK</sequence>
<dbReference type="InterPro" id="IPR012337">
    <property type="entry name" value="RNaseH-like_sf"/>
</dbReference>
<dbReference type="InterPro" id="IPR044730">
    <property type="entry name" value="RNase_H-like_dom_plant"/>
</dbReference>
<comment type="caution">
    <text evidence="4">The sequence shown here is derived from an EMBL/GenBank/DDBJ whole genome shotgun (WGS) entry which is preliminary data.</text>
</comment>
<dbReference type="CDD" id="cd06222">
    <property type="entry name" value="RNase_H_like"/>
    <property type="match status" value="1"/>
</dbReference>
<dbReference type="InterPro" id="IPR036397">
    <property type="entry name" value="RNaseH_sf"/>
</dbReference>
<dbReference type="Pfam" id="PF13456">
    <property type="entry name" value="RVT_3"/>
    <property type="match status" value="1"/>
</dbReference>
<dbReference type="AlphaFoldDB" id="A0AAD8RAX3"/>
<dbReference type="InterPro" id="IPR002156">
    <property type="entry name" value="RNaseH_domain"/>
</dbReference>
<feature type="compositionally biased region" description="Acidic residues" evidence="1">
    <location>
        <begin position="652"/>
        <end position="661"/>
    </location>
</feature>
<protein>
    <recommendedName>
        <fullName evidence="6">RNase H type-1 domain-containing protein</fullName>
    </recommendedName>
</protein>
<evidence type="ECO:0000259" key="3">
    <source>
        <dbReference type="Pfam" id="PF13966"/>
    </source>
</evidence>
<evidence type="ECO:0000259" key="2">
    <source>
        <dbReference type="Pfam" id="PF13456"/>
    </source>
</evidence>
<feature type="domain" description="Reverse transcriptase zinc-binding" evidence="3">
    <location>
        <begin position="196"/>
        <end position="269"/>
    </location>
</feature>
<evidence type="ECO:0000313" key="4">
    <source>
        <dbReference type="EMBL" id="KAK1618263.1"/>
    </source>
</evidence>
<evidence type="ECO:0000256" key="1">
    <source>
        <dbReference type="SAM" id="MobiDB-lite"/>
    </source>
</evidence>
<organism evidence="4 5">
    <name type="scientific">Lolium multiflorum</name>
    <name type="common">Italian ryegrass</name>
    <name type="synonym">Lolium perenne subsp. multiflorum</name>
    <dbReference type="NCBI Taxonomy" id="4521"/>
    <lineage>
        <taxon>Eukaryota</taxon>
        <taxon>Viridiplantae</taxon>
        <taxon>Streptophyta</taxon>
        <taxon>Embryophyta</taxon>
        <taxon>Tracheophyta</taxon>
        <taxon>Spermatophyta</taxon>
        <taxon>Magnoliopsida</taxon>
        <taxon>Liliopsida</taxon>
        <taxon>Poales</taxon>
        <taxon>Poaceae</taxon>
        <taxon>BOP clade</taxon>
        <taxon>Pooideae</taxon>
        <taxon>Poodae</taxon>
        <taxon>Poeae</taxon>
        <taxon>Poeae Chloroplast Group 2 (Poeae type)</taxon>
        <taxon>Loliodinae</taxon>
        <taxon>Loliinae</taxon>
        <taxon>Lolium</taxon>
    </lineage>
</organism>
<dbReference type="SUPFAM" id="SSF53098">
    <property type="entry name" value="Ribonuclease H-like"/>
    <property type="match status" value="1"/>
</dbReference>
<dbReference type="PANTHER" id="PTHR47074">
    <property type="entry name" value="BNAC02G40300D PROTEIN"/>
    <property type="match status" value="1"/>
</dbReference>
<dbReference type="Proteomes" id="UP001231189">
    <property type="component" value="Unassembled WGS sequence"/>
</dbReference>
<accession>A0AAD8RAX3</accession>
<dbReference type="Pfam" id="PF13966">
    <property type="entry name" value="zf-RVT"/>
    <property type="match status" value="1"/>
</dbReference>
<gene>
    <name evidence="4" type="ORF">QYE76_023780</name>
</gene>
<dbReference type="InterPro" id="IPR026960">
    <property type="entry name" value="RVT-Znf"/>
</dbReference>
<dbReference type="GO" id="GO:0003676">
    <property type="term" value="F:nucleic acid binding"/>
    <property type="evidence" value="ECO:0007669"/>
    <property type="project" value="InterPro"/>
</dbReference>
<evidence type="ECO:0008006" key="6">
    <source>
        <dbReference type="Google" id="ProtNLM"/>
    </source>
</evidence>
<feature type="domain" description="RNase H type-1" evidence="2">
    <location>
        <begin position="376"/>
        <end position="495"/>
    </location>
</feature>
<proteinExistence type="predicted"/>
<feature type="region of interest" description="Disordered" evidence="1">
    <location>
        <begin position="640"/>
        <end position="661"/>
    </location>
</feature>
<keyword evidence="5" id="KW-1185">Reference proteome</keyword>
<evidence type="ECO:0000313" key="5">
    <source>
        <dbReference type="Proteomes" id="UP001231189"/>
    </source>
</evidence>
<dbReference type="EMBL" id="JAUUTY010000006">
    <property type="protein sequence ID" value="KAK1618263.1"/>
    <property type="molecule type" value="Genomic_DNA"/>
</dbReference>